<feature type="transmembrane region" description="Helical" evidence="1">
    <location>
        <begin position="156"/>
        <end position="175"/>
    </location>
</feature>
<feature type="transmembrane region" description="Helical" evidence="1">
    <location>
        <begin position="196"/>
        <end position="217"/>
    </location>
</feature>
<gene>
    <name evidence="2" type="ordered locus">Btus_2571</name>
</gene>
<protein>
    <recommendedName>
        <fullName evidence="4">Cbb3-type cytochrome c oxidase subunit I</fullName>
    </recommendedName>
</protein>
<keyword evidence="1" id="KW-1133">Transmembrane helix</keyword>
<evidence type="ECO:0000313" key="3">
    <source>
        <dbReference type="Proteomes" id="UP000002368"/>
    </source>
</evidence>
<dbReference type="HOGENOM" id="CLU_569593_0_0_9"/>
<reference evidence="2 3" key="1">
    <citation type="journal article" date="2011" name="Stand. Genomic Sci.">
        <title>Complete genome sequence of the thermophilic, hydrogen-oxidizing Bacillus tusciae type strain (T2) and reclassification in the new genus, Kyrpidia gen. nov. as Kyrpidia tusciae comb. nov. and emendation of the family Alicyclobacillaceae da Costa and Rainey, 2010.</title>
        <authorList>
            <person name="Klenk H.P."/>
            <person name="Lapidus A."/>
            <person name="Chertkov O."/>
            <person name="Copeland A."/>
            <person name="Del Rio T.G."/>
            <person name="Nolan M."/>
            <person name="Lucas S."/>
            <person name="Chen F."/>
            <person name="Tice H."/>
            <person name="Cheng J.F."/>
            <person name="Han C."/>
            <person name="Bruce D."/>
            <person name="Goodwin L."/>
            <person name="Pitluck S."/>
            <person name="Pati A."/>
            <person name="Ivanova N."/>
            <person name="Mavromatis K."/>
            <person name="Daum C."/>
            <person name="Chen A."/>
            <person name="Palaniappan K."/>
            <person name="Chang Y.J."/>
            <person name="Land M."/>
            <person name="Hauser L."/>
            <person name="Jeffries C.D."/>
            <person name="Detter J.C."/>
            <person name="Rohde M."/>
            <person name="Abt B."/>
            <person name="Pukall R."/>
            <person name="Goker M."/>
            <person name="Bristow J."/>
            <person name="Markowitz V."/>
            <person name="Hugenholtz P."/>
            <person name="Eisen J.A."/>
        </authorList>
    </citation>
    <scope>NUCLEOTIDE SEQUENCE [LARGE SCALE GENOMIC DNA]</scope>
    <source>
        <strain evidence="2 3">DSM 2912</strain>
    </source>
</reference>
<dbReference type="Proteomes" id="UP000002368">
    <property type="component" value="Chromosome"/>
</dbReference>
<dbReference type="EMBL" id="CP002017">
    <property type="protein sequence ID" value="ADG07228.1"/>
    <property type="molecule type" value="Genomic_DNA"/>
</dbReference>
<proteinExistence type="predicted"/>
<feature type="transmembrane region" description="Helical" evidence="1">
    <location>
        <begin position="454"/>
        <end position="477"/>
    </location>
</feature>
<sequence length="479" mass="51236">MSLGILKITSRVRRRCCLGLMLPGFDEKLHHAGAGTMDGVRGPGARAGASEGLGLRFRITRVYMITGLAFLGPAWWCLIRAAPAIARGAWADPLLLAAVHLFVVGYALTTVHGALLQITPVAFQGHLYSVRLGYVQYVLMVLGAAAFPVGFLSGRWAVAATGGILVFAAYGLLLWNLGRTALTLKKRGEALRSAPVFVFLFAALLFGIGMALGVPLLGRASLLLHMVAGVTGWFTTLILVLSPRLIRVFVSSRHPGFERRGPELVLMAGALLIAAGVSLVPAPGQGVSKGLWGPGSFLVGVGSVLYLIAYGSFLFHLFQHLRYRRRRDLEWVIPWIAAGLAAGWPLTAAWGAAVWKAAGTGRTAGPMLLGMMLLVVFGFLGWVIAAYMAKILPFLRWMSKYGHGLTPVTRRAPGQRPVGVRDMMPKVSTILALLGFAGGAVLLAAGAWSGREEFARIGAGVGVLAWLVYAGAMWVMYRR</sequence>
<dbReference type="eggNOG" id="COG3278">
    <property type="taxonomic scope" value="Bacteria"/>
</dbReference>
<evidence type="ECO:0000313" key="2">
    <source>
        <dbReference type="EMBL" id="ADG07228.1"/>
    </source>
</evidence>
<evidence type="ECO:0008006" key="4">
    <source>
        <dbReference type="Google" id="ProtNLM"/>
    </source>
</evidence>
<feature type="transmembrane region" description="Helical" evidence="1">
    <location>
        <begin position="94"/>
        <end position="116"/>
    </location>
</feature>
<organism evidence="2 3">
    <name type="scientific">Kyrpidia tusciae (strain DSM 2912 / NBRC 15312 / T2)</name>
    <name type="common">Bacillus tusciae</name>
    <dbReference type="NCBI Taxonomy" id="562970"/>
    <lineage>
        <taxon>Bacteria</taxon>
        <taxon>Bacillati</taxon>
        <taxon>Bacillota</taxon>
        <taxon>Bacilli</taxon>
        <taxon>Bacillales</taxon>
        <taxon>Alicyclobacillaceae</taxon>
        <taxon>Kyrpidia</taxon>
    </lineage>
</organism>
<feature type="transmembrane region" description="Helical" evidence="1">
    <location>
        <begin position="223"/>
        <end position="243"/>
    </location>
</feature>
<keyword evidence="3" id="KW-1185">Reference proteome</keyword>
<name>D5WTJ2_KYRT2</name>
<feature type="transmembrane region" description="Helical" evidence="1">
    <location>
        <begin position="430"/>
        <end position="448"/>
    </location>
</feature>
<feature type="transmembrane region" description="Helical" evidence="1">
    <location>
        <begin position="331"/>
        <end position="355"/>
    </location>
</feature>
<accession>D5WTJ2</accession>
<feature type="transmembrane region" description="Helical" evidence="1">
    <location>
        <begin position="128"/>
        <end position="150"/>
    </location>
</feature>
<dbReference type="KEGG" id="bts:Btus_2571"/>
<feature type="transmembrane region" description="Helical" evidence="1">
    <location>
        <begin position="264"/>
        <end position="284"/>
    </location>
</feature>
<evidence type="ECO:0000256" key="1">
    <source>
        <dbReference type="SAM" id="Phobius"/>
    </source>
</evidence>
<keyword evidence="1" id="KW-0812">Transmembrane</keyword>
<feature type="transmembrane region" description="Helical" evidence="1">
    <location>
        <begin position="367"/>
        <end position="389"/>
    </location>
</feature>
<dbReference type="STRING" id="562970.Btus_2571"/>
<feature type="transmembrane region" description="Helical" evidence="1">
    <location>
        <begin position="62"/>
        <end position="82"/>
    </location>
</feature>
<keyword evidence="1" id="KW-0472">Membrane</keyword>
<feature type="transmembrane region" description="Helical" evidence="1">
    <location>
        <begin position="296"/>
        <end position="319"/>
    </location>
</feature>
<dbReference type="AlphaFoldDB" id="D5WTJ2"/>